<dbReference type="Pfam" id="PF05208">
    <property type="entry name" value="ALG3"/>
    <property type="match status" value="1"/>
</dbReference>
<keyword evidence="6 11" id="KW-0812">Transmembrane</keyword>
<reference evidence="12" key="1">
    <citation type="submission" date="2021-01" db="EMBL/GenBank/DDBJ databases">
        <authorList>
            <person name="Corre E."/>
            <person name="Pelletier E."/>
            <person name="Niang G."/>
            <person name="Scheremetjew M."/>
            <person name="Finn R."/>
            <person name="Kale V."/>
            <person name="Holt S."/>
            <person name="Cochrane G."/>
            <person name="Meng A."/>
            <person name="Brown T."/>
            <person name="Cohen L."/>
        </authorList>
    </citation>
    <scope>NUCLEOTIDE SEQUENCE</scope>
    <source>
        <strain evidence="12">CCMP2084</strain>
    </source>
</reference>
<feature type="transmembrane region" description="Helical" evidence="11">
    <location>
        <begin position="251"/>
        <end position="272"/>
    </location>
</feature>
<gene>
    <name evidence="12" type="ORF">ASEP1449_LOCUS19728</name>
</gene>
<evidence type="ECO:0000256" key="9">
    <source>
        <dbReference type="ARBA" id="ARBA00023136"/>
    </source>
</evidence>
<dbReference type="PANTHER" id="PTHR12646:SF0">
    <property type="entry name" value="DOL-P-MAN:MAN(5)GLCNAC(2)-PP-DOL ALPHA-1,3-MANNOSYLTRANSFERASE"/>
    <property type="match status" value="1"/>
</dbReference>
<evidence type="ECO:0000256" key="11">
    <source>
        <dbReference type="SAM" id="Phobius"/>
    </source>
</evidence>
<evidence type="ECO:0000256" key="1">
    <source>
        <dbReference type="ARBA" id="ARBA00004477"/>
    </source>
</evidence>
<comment type="pathway">
    <text evidence="2">Protein modification; protein glycosylation.</text>
</comment>
<dbReference type="GO" id="GO:0005789">
    <property type="term" value="C:endoplasmic reticulum membrane"/>
    <property type="evidence" value="ECO:0007669"/>
    <property type="project" value="UniProtKB-SubCell"/>
</dbReference>
<keyword evidence="5" id="KW-0808">Transferase</keyword>
<dbReference type="InterPro" id="IPR007873">
    <property type="entry name" value="Glycosyltransferase_ALG3"/>
</dbReference>
<evidence type="ECO:0000256" key="4">
    <source>
        <dbReference type="ARBA" id="ARBA00022676"/>
    </source>
</evidence>
<feature type="transmembrane region" description="Helical" evidence="11">
    <location>
        <begin position="341"/>
        <end position="361"/>
    </location>
</feature>
<feature type="transmembrane region" description="Helical" evidence="11">
    <location>
        <begin position="464"/>
        <end position="487"/>
    </location>
</feature>
<evidence type="ECO:0000256" key="7">
    <source>
        <dbReference type="ARBA" id="ARBA00022824"/>
    </source>
</evidence>
<name>A0A7S2URE6_9STRA</name>
<dbReference type="PANTHER" id="PTHR12646">
    <property type="entry name" value="NOT56 - RELATED"/>
    <property type="match status" value="1"/>
</dbReference>
<feature type="transmembrane region" description="Helical" evidence="11">
    <location>
        <begin position="13"/>
        <end position="31"/>
    </location>
</feature>
<dbReference type="GO" id="GO:0052925">
    <property type="term" value="F:dol-P-Man:Man(5)GlcNAc(2)-PP-Dol alpha-1,3-mannosyltransferase activity"/>
    <property type="evidence" value="ECO:0007669"/>
    <property type="project" value="UniProtKB-EC"/>
</dbReference>
<evidence type="ECO:0000256" key="2">
    <source>
        <dbReference type="ARBA" id="ARBA00004922"/>
    </source>
</evidence>
<keyword evidence="9 11" id="KW-0472">Membrane</keyword>
<proteinExistence type="predicted"/>
<evidence type="ECO:0000256" key="5">
    <source>
        <dbReference type="ARBA" id="ARBA00022679"/>
    </source>
</evidence>
<accession>A0A7S2URE6</accession>
<feature type="transmembrane region" description="Helical" evidence="11">
    <location>
        <begin position="219"/>
        <end position="239"/>
    </location>
</feature>
<evidence type="ECO:0000256" key="6">
    <source>
        <dbReference type="ARBA" id="ARBA00022692"/>
    </source>
</evidence>
<comment type="catalytic activity">
    <reaction evidence="10">
        <text>an alpha-D-Man-(1-&gt;2)-alpha-D-Man-(1-&gt;2)-alpha-D-Man-(1-&gt;3)-[alpha-D-Man-(1-&gt;6)]-beta-D-Man-(1-&gt;4)-beta-D-GlcNAc-(1-&gt;4)-alpha-D-GlcNAc-diphospho-di-trans,poly-cis-dolichol + a di-trans,poly-cis-dolichyl beta-D-mannosyl phosphate = an alpha-D-Man-(1-&gt;2)-alpha-D-Man-(1-&gt;2)-alpha-D-Man-(1-&gt;3)-[alpha-D-Man-(1-&gt;3)-alpha-D-Man-(1-&gt;6)]-beta-D-Man-(1-&gt;4)-beta-D-GlcNAc-(1-&gt;4)-alpha-D-GlcNAc-diphospho-di-trans,poly-cis-dolichol + a di-trans,poly-cis-dolichyl phosphate + H(+)</text>
        <dbReference type="Rhea" id="RHEA:29527"/>
        <dbReference type="Rhea" id="RHEA-COMP:19498"/>
        <dbReference type="Rhea" id="RHEA-COMP:19501"/>
        <dbReference type="Rhea" id="RHEA-COMP:19516"/>
        <dbReference type="Rhea" id="RHEA-COMP:19517"/>
        <dbReference type="ChEBI" id="CHEBI:15378"/>
        <dbReference type="ChEBI" id="CHEBI:57683"/>
        <dbReference type="ChEBI" id="CHEBI:58211"/>
        <dbReference type="ChEBI" id="CHEBI:132515"/>
        <dbReference type="ChEBI" id="CHEBI:132516"/>
        <dbReference type="EC" id="2.4.1.258"/>
    </reaction>
    <physiologicalReaction direction="left-to-right" evidence="10">
        <dbReference type="Rhea" id="RHEA:29528"/>
    </physiologicalReaction>
</comment>
<keyword evidence="7" id="KW-0256">Endoplasmic reticulum</keyword>
<comment type="subcellular location">
    <subcellularLocation>
        <location evidence="1">Endoplasmic reticulum membrane</location>
        <topology evidence="1">Multi-pass membrane protein</topology>
    </subcellularLocation>
</comment>
<protein>
    <recommendedName>
        <fullName evidence="3">dolichyl-P-Man:Man5GlcNAc2-PP-dolichol alpha-1,3-mannosyltransferase</fullName>
        <ecNumber evidence="3">2.4.1.258</ecNumber>
    </recommendedName>
</protein>
<evidence type="ECO:0000256" key="8">
    <source>
        <dbReference type="ARBA" id="ARBA00022989"/>
    </source>
</evidence>
<keyword evidence="4" id="KW-0328">Glycosyltransferase</keyword>
<sequence length="511" mass="58188">MHAAGVLERLKTLIVWQGASYGTFSPSLSLFSMISSLKQLYVSLARQGWDRWFWWMLVGVEAVLCWAVVKWVPYTEIDWEAYMQEVDGYRGGERDYLQIRGGTGPLVYPAGFLYLYDGLRAMASTATGGGGDDNNGSGDVFIDIRRVQHIFCVLYVLHVAVVLQLYTQVARRCATALISSSRHSPQDEYEKATTAAHVVWFWRVAMGICCLSKRMHSIFVLRLFNDAPAMFLLYLSTLFFSRNCWRSGCVIYSLGVSIKMNVLLFAPGLLLLLLQATPNIYETILCLSICAMVQLVLGAPFLLTYPVSYIRKAFEFDRVFFYKWTVNWKFLPEDVFVSKPLSVALLSLHIVCLILFAKKWIQACQRQTKNRQCLFLGQTLTPEYVVHTLFLANYIGICFARTLHYQFYSWYFHTIPWLVCMSLLSPSPWSSCSKTTSHSVHTILVPSMVLLIAFMAAIEYSYNVFPATATSSAILQLAHFTILWILWRSQVPEIILSQPPMTVDNSSKKIT</sequence>
<organism evidence="12">
    <name type="scientific">Attheya septentrionalis</name>
    <dbReference type="NCBI Taxonomy" id="420275"/>
    <lineage>
        <taxon>Eukaryota</taxon>
        <taxon>Sar</taxon>
        <taxon>Stramenopiles</taxon>
        <taxon>Ochrophyta</taxon>
        <taxon>Bacillariophyta</taxon>
        <taxon>Coscinodiscophyceae</taxon>
        <taxon>Chaetocerotophycidae</taxon>
        <taxon>Chaetocerotales</taxon>
        <taxon>Attheyaceae</taxon>
        <taxon>Attheya</taxon>
    </lineage>
</organism>
<feature type="transmembrane region" description="Helical" evidence="11">
    <location>
        <begin position="284"/>
        <end position="303"/>
    </location>
</feature>
<evidence type="ECO:0000313" key="12">
    <source>
        <dbReference type="EMBL" id="CAD9827893.1"/>
    </source>
</evidence>
<dbReference type="EMBL" id="HBHQ01029084">
    <property type="protein sequence ID" value="CAD9827893.1"/>
    <property type="molecule type" value="Transcribed_RNA"/>
</dbReference>
<evidence type="ECO:0000256" key="3">
    <source>
        <dbReference type="ARBA" id="ARBA00011964"/>
    </source>
</evidence>
<feature type="transmembrane region" description="Helical" evidence="11">
    <location>
        <begin position="438"/>
        <end position="458"/>
    </location>
</feature>
<feature type="transmembrane region" description="Helical" evidence="11">
    <location>
        <begin position="52"/>
        <end position="69"/>
    </location>
</feature>
<dbReference type="AlphaFoldDB" id="A0A7S2URE6"/>
<keyword evidence="8 11" id="KW-1133">Transmembrane helix</keyword>
<evidence type="ECO:0000256" key="10">
    <source>
        <dbReference type="ARBA" id="ARBA00049506"/>
    </source>
</evidence>
<feature type="transmembrane region" description="Helical" evidence="11">
    <location>
        <begin position="407"/>
        <end position="426"/>
    </location>
</feature>
<dbReference type="EC" id="2.4.1.258" evidence="3"/>